<reference evidence="2" key="1">
    <citation type="submission" date="2021-02" db="EMBL/GenBank/DDBJ databases">
        <authorList>
            <person name="Cremers G."/>
            <person name="Picone N."/>
        </authorList>
    </citation>
    <scope>NUCLEOTIDE SEQUENCE</scope>
    <source>
        <strain evidence="2">PQ17</strain>
    </source>
</reference>
<evidence type="ECO:0000313" key="2">
    <source>
        <dbReference type="EMBL" id="CAF0701002.1"/>
    </source>
</evidence>
<comment type="caution">
    <text evidence="2">The sequence shown here is derived from an EMBL/GenBank/DDBJ whole genome shotgun (WGS) entry which is preliminary data.</text>
</comment>
<dbReference type="AlphaFoldDB" id="A0A8J2BR98"/>
<evidence type="ECO:0000313" key="3">
    <source>
        <dbReference type="Proteomes" id="UP000663859"/>
    </source>
</evidence>
<feature type="region of interest" description="Disordered" evidence="1">
    <location>
        <begin position="60"/>
        <end position="82"/>
    </location>
</feature>
<dbReference type="EMBL" id="CAJNOB010000034">
    <property type="protein sequence ID" value="CAF0701002.1"/>
    <property type="molecule type" value="Genomic_DNA"/>
</dbReference>
<name>A0A8J2BR98_9BACT</name>
<protein>
    <submittedName>
        <fullName evidence="2">Uncharacterized protein</fullName>
    </submittedName>
</protein>
<evidence type="ECO:0000256" key="1">
    <source>
        <dbReference type="SAM" id="MobiDB-lite"/>
    </source>
</evidence>
<sequence length="82" mass="8962">MGQTHAAIPAPVGPVAASNAKTEKKLYCFFSAKGTVRADVNWALEDFQKGLPGIFPREALSEAQGKRGERTPRPKTYGHFFL</sequence>
<keyword evidence="3" id="KW-1185">Reference proteome</keyword>
<accession>A0A8J2BR98</accession>
<dbReference type="Proteomes" id="UP000663859">
    <property type="component" value="Unassembled WGS sequence"/>
</dbReference>
<dbReference type="RefSeq" id="WP_174582216.1">
    <property type="nucleotide sequence ID" value="NZ_CAJNOB010000034.1"/>
</dbReference>
<gene>
    <name evidence="2" type="ORF">MPNT_40104</name>
</gene>
<organism evidence="2 3">
    <name type="scientific">Candidatus Methylacidithermus pantelleriae</name>
    <dbReference type="NCBI Taxonomy" id="2744239"/>
    <lineage>
        <taxon>Bacteria</taxon>
        <taxon>Pseudomonadati</taxon>
        <taxon>Verrucomicrobiota</taxon>
        <taxon>Methylacidiphilae</taxon>
        <taxon>Methylacidiphilales</taxon>
        <taxon>Methylacidiphilaceae</taxon>
        <taxon>Candidatus Methylacidithermus</taxon>
    </lineage>
</organism>
<proteinExistence type="predicted"/>